<protein>
    <submittedName>
        <fullName evidence="2">Uncharacterized protein</fullName>
    </submittedName>
</protein>
<feature type="chain" id="PRO_5045409002" evidence="1">
    <location>
        <begin position="25"/>
        <end position="200"/>
    </location>
</feature>
<reference evidence="2" key="1">
    <citation type="submission" date="2023-07" db="EMBL/GenBank/DDBJ databases">
        <title>Two novel species in the genus Flavivirga.</title>
        <authorList>
            <person name="Kwon K."/>
        </authorList>
    </citation>
    <scope>NUCLEOTIDE SEQUENCE</scope>
    <source>
        <strain evidence="2">KACC 14157</strain>
    </source>
</reference>
<evidence type="ECO:0000256" key="1">
    <source>
        <dbReference type="SAM" id="SignalP"/>
    </source>
</evidence>
<gene>
    <name evidence="2" type="ORF">Q4Q39_03765</name>
</gene>
<keyword evidence="1" id="KW-0732">Signal</keyword>
<name>A0ABT8WXV0_9FLAO</name>
<keyword evidence="3" id="KW-1185">Reference proteome</keyword>
<dbReference type="EMBL" id="JAUOEM010000001">
    <property type="protein sequence ID" value="MDO5986516.1"/>
    <property type="molecule type" value="Genomic_DNA"/>
</dbReference>
<sequence length="200" mass="23368">MKLYIKKLIQTLLITIITSTISYAQNSKYIDDFGNSLSKTEFKELKKKGGIKIRLKNNNTKYGMIPDQHKGYISDSLKFEITGFLELNSNIKIAPNDTIIIEYAIDHKCNIVNNINLKKYIKAIEKRKGLLLFVMVHKYDEKIKTQIVDNKDLIKHNFFNYMNWHLSNVYKCGGTLLIYPNNSFLRIYGEHNPMEILKKL</sequence>
<evidence type="ECO:0000313" key="2">
    <source>
        <dbReference type="EMBL" id="MDO5986516.1"/>
    </source>
</evidence>
<evidence type="ECO:0000313" key="3">
    <source>
        <dbReference type="Proteomes" id="UP001176891"/>
    </source>
</evidence>
<accession>A0ABT8WXV0</accession>
<feature type="signal peptide" evidence="1">
    <location>
        <begin position="1"/>
        <end position="24"/>
    </location>
</feature>
<comment type="caution">
    <text evidence="2">The sequence shown here is derived from an EMBL/GenBank/DDBJ whole genome shotgun (WGS) entry which is preliminary data.</text>
</comment>
<dbReference type="Proteomes" id="UP001176891">
    <property type="component" value="Unassembled WGS sequence"/>
</dbReference>
<organism evidence="2 3">
    <name type="scientific">Flavivirga amylovorans</name>
    <dbReference type="NCBI Taxonomy" id="870486"/>
    <lineage>
        <taxon>Bacteria</taxon>
        <taxon>Pseudomonadati</taxon>
        <taxon>Bacteroidota</taxon>
        <taxon>Flavobacteriia</taxon>
        <taxon>Flavobacteriales</taxon>
        <taxon>Flavobacteriaceae</taxon>
        <taxon>Flavivirga</taxon>
    </lineage>
</organism>
<dbReference type="RefSeq" id="WP_303281032.1">
    <property type="nucleotide sequence ID" value="NZ_BAABCZ010000016.1"/>
</dbReference>
<proteinExistence type="predicted"/>